<proteinExistence type="predicted"/>
<keyword evidence="1" id="KW-0812">Transmembrane</keyword>
<organism evidence="2 3">
    <name type="scientific">Bifidobacterium reuteri DSM 23975</name>
    <dbReference type="NCBI Taxonomy" id="1437610"/>
    <lineage>
        <taxon>Bacteria</taxon>
        <taxon>Bacillati</taxon>
        <taxon>Actinomycetota</taxon>
        <taxon>Actinomycetes</taxon>
        <taxon>Bifidobacteriales</taxon>
        <taxon>Bifidobacteriaceae</taxon>
        <taxon>Bifidobacterium</taxon>
    </lineage>
</organism>
<feature type="transmembrane region" description="Helical" evidence="1">
    <location>
        <begin position="177"/>
        <end position="197"/>
    </location>
</feature>
<sequence length="291" mass="30955">MNSIANDMVSANPDNELSRQYVEANPNRSLSYDGAEGAYVVMGSISGLFRLLWWVFSKYAIVCVVPFVVLLFRHWNRPVRGYLDCLVWPARMWTKLVAGKVGKLFLIGTGIIILVNVAGGVAMGLALLMAHILTGSGVGVLSGLTWVMAGPIRVLHWGNQFGSGIRGVTGGGMVDPVTWLLSFFMIVGTVLLVPGLAALLADVVCWGVLTLPVTLPILGYMSAHRMIGDPHTVLWGFVETWVLWWLAASIIASVVLCAIPYFAGLVLSAGDVGAAAAAASAEDQPDQGSGN</sequence>
<feature type="transmembrane region" description="Helical" evidence="1">
    <location>
        <begin position="138"/>
        <end position="156"/>
    </location>
</feature>
<feature type="transmembrane region" description="Helical" evidence="1">
    <location>
        <begin position="104"/>
        <end position="132"/>
    </location>
</feature>
<dbReference type="EMBL" id="JGZK01000004">
    <property type="protein sequence ID" value="KFI86719.1"/>
    <property type="molecule type" value="Genomic_DNA"/>
</dbReference>
<keyword evidence="3" id="KW-1185">Reference proteome</keyword>
<feature type="transmembrane region" description="Helical" evidence="1">
    <location>
        <begin position="242"/>
        <end position="263"/>
    </location>
</feature>
<feature type="transmembrane region" description="Helical" evidence="1">
    <location>
        <begin position="51"/>
        <end position="72"/>
    </location>
</feature>
<comment type="caution">
    <text evidence="2">The sequence shown here is derived from an EMBL/GenBank/DDBJ whole genome shotgun (WGS) entry which is preliminary data.</text>
</comment>
<evidence type="ECO:0000256" key="1">
    <source>
        <dbReference type="SAM" id="Phobius"/>
    </source>
</evidence>
<protein>
    <submittedName>
        <fullName evidence="2">Uncharacterized protein</fullName>
    </submittedName>
</protein>
<dbReference type="eggNOG" id="ENOG5032G8Q">
    <property type="taxonomic scope" value="Bacteria"/>
</dbReference>
<keyword evidence="1" id="KW-1133">Transmembrane helix</keyword>
<evidence type="ECO:0000313" key="2">
    <source>
        <dbReference type="EMBL" id="KFI86719.1"/>
    </source>
</evidence>
<gene>
    <name evidence="2" type="ORF">BREU_1790</name>
</gene>
<dbReference type="AlphaFoldDB" id="A0A087CTW9"/>
<reference evidence="2 3" key="1">
    <citation type="submission" date="2014-03" db="EMBL/GenBank/DDBJ databases">
        <title>Genomics of Bifidobacteria.</title>
        <authorList>
            <person name="Ventura M."/>
            <person name="Milani C."/>
            <person name="Lugli G.A."/>
        </authorList>
    </citation>
    <scope>NUCLEOTIDE SEQUENCE [LARGE SCALE GENOMIC DNA]</scope>
    <source>
        <strain evidence="2 3">DSM 23975</strain>
    </source>
</reference>
<accession>A0A087CTW9</accession>
<feature type="transmembrane region" description="Helical" evidence="1">
    <location>
        <begin position="203"/>
        <end position="221"/>
    </location>
</feature>
<dbReference type="Proteomes" id="UP000028984">
    <property type="component" value="Unassembled WGS sequence"/>
</dbReference>
<name>A0A087CTW9_9BIFI</name>
<evidence type="ECO:0000313" key="3">
    <source>
        <dbReference type="Proteomes" id="UP000028984"/>
    </source>
</evidence>
<keyword evidence="1" id="KW-0472">Membrane</keyword>